<proteinExistence type="predicted"/>
<gene>
    <name evidence="1" type="ORF">GXN74_10510</name>
</gene>
<reference evidence="1 2" key="1">
    <citation type="submission" date="2020-01" db="EMBL/GenBank/DDBJ databases">
        <title>Anaeroalcalibacter tamaniensis gen. nov., sp. nov., moderately halophilic strictly anaerobic fermenter bacterium from mud volcano of Taman peninsula.</title>
        <authorList>
            <person name="Frolova A."/>
            <person name="Merkel A.Y."/>
            <person name="Slobodkin A.I."/>
        </authorList>
    </citation>
    <scope>NUCLEOTIDE SEQUENCE [LARGE SCALE GENOMIC DNA]</scope>
    <source>
        <strain evidence="1 2">F-3ap</strain>
    </source>
</reference>
<dbReference type="InterPro" id="IPR018679">
    <property type="entry name" value="DUF2161"/>
</dbReference>
<dbReference type="RefSeq" id="WP_162370894.1">
    <property type="nucleotide sequence ID" value="NZ_JAAEEH010000029.1"/>
</dbReference>
<name>A0A7X5HWZ3_9FIRM</name>
<comment type="caution">
    <text evidence="1">The sequence shown here is derived from an EMBL/GenBank/DDBJ whole genome shotgun (WGS) entry which is preliminary data.</text>
</comment>
<evidence type="ECO:0000313" key="1">
    <source>
        <dbReference type="EMBL" id="NDL68172.1"/>
    </source>
</evidence>
<keyword evidence="2" id="KW-1185">Reference proteome</keyword>
<accession>A0A7X5HWZ3</accession>
<dbReference type="Proteomes" id="UP000461585">
    <property type="component" value="Unassembled WGS sequence"/>
</dbReference>
<protein>
    <recommendedName>
        <fullName evidence="3">Endonuclease</fullName>
    </recommendedName>
</protein>
<evidence type="ECO:0000313" key="2">
    <source>
        <dbReference type="Proteomes" id="UP000461585"/>
    </source>
</evidence>
<dbReference type="AlphaFoldDB" id="A0A7X5HWZ3"/>
<sequence>MAFQRERELYAPVRAFFEGLGYQVRSEVGDADLLAVKEEHLVAVELKLSLNLKLLVQTTQRQKTADLVYAAIPHPGKALVRKEFRNKVHLLRRLGVGLLLVDRLGTVAVSQEPVEMDLQALVQRNRRKRQSLVKEFHGRSLELNQGGANREKLMTAYKEESLRIAYQLEKAGPKAPRELKGYPGVENPQKILYRNVYGWYIHEERGLYGIGPQGKAALSEYESLVEIFAREDE</sequence>
<evidence type="ECO:0008006" key="3">
    <source>
        <dbReference type="Google" id="ProtNLM"/>
    </source>
</evidence>
<dbReference type="Pfam" id="PF09929">
    <property type="entry name" value="DUF2161"/>
    <property type="match status" value="1"/>
</dbReference>
<organism evidence="1 2">
    <name type="scientific">Anaerotalea alkaliphila</name>
    <dbReference type="NCBI Taxonomy" id="2662126"/>
    <lineage>
        <taxon>Bacteria</taxon>
        <taxon>Bacillati</taxon>
        <taxon>Bacillota</taxon>
        <taxon>Clostridia</taxon>
        <taxon>Eubacteriales</taxon>
        <taxon>Anaerotalea</taxon>
    </lineage>
</organism>
<dbReference type="EMBL" id="JAAEEH010000029">
    <property type="protein sequence ID" value="NDL68172.1"/>
    <property type="molecule type" value="Genomic_DNA"/>
</dbReference>